<dbReference type="EMBL" id="LEKV01000210">
    <property type="protein sequence ID" value="KVI11389.1"/>
    <property type="molecule type" value="Genomic_DNA"/>
</dbReference>
<dbReference type="GO" id="GO:0016740">
    <property type="term" value="F:transferase activity"/>
    <property type="evidence" value="ECO:0007669"/>
    <property type="project" value="UniProtKB-KW"/>
</dbReference>
<dbReference type="PANTHER" id="PTHR42735:SF6">
    <property type="entry name" value="SPHINGOSINE-1-PHOSPHATE LYASE 1"/>
    <property type="match status" value="1"/>
</dbReference>
<accession>A0A103YLN5</accession>
<dbReference type="Gramene" id="KVI11389">
    <property type="protein sequence ID" value="KVI11389"/>
    <property type="gene ID" value="Ccrd_010201"/>
</dbReference>
<dbReference type="GO" id="GO:0005783">
    <property type="term" value="C:endoplasmic reticulum"/>
    <property type="evidence" value="ECO:0007669"/>
    <property type="project" value="TreeGrafter"/>
</dbReference>
<keyword evidence="3" id="KW-0456">Lyase</keyword>
<gene>
    <name evidence="4" type="ORF">Ccrd_010201</name>
</gene>
<dbReference type="GO" id="GO:0008117">
    <property type="term" value="F:sphinganine-1-phosphate aldolase activity"/>
    <property type="evidence" value="ECO:0007669"/>
    <property type="project" value="TreeGrafter"/>
</dbReference>
<evidence type="ECO:0000256" key="1">
    <source>
        <dbReference type="ARBA" id="ARBA00001933"/>
    </source>
</evidence>
<dbReference type="GO" id="GO:0030149">
    <property type="term" value="P:sphingolipid catabolic process"/>
    <property type="evidence" value="ECO:0007669"/>
    <property type="project" value="TreeGrafter"/>
</dbReference>
<dbReference type="InterPro" id="IPR015424">
    <property type="entry name" value="PyrdxlP-dep_Trfase"/>
</dbReference>
<organism evidence="4 5">
    <name type="scientific">Cynara cardunculus var. scolymus</name>
    <name type="common">Globe artichoke</name>
    <name type="synonym">Cynara scolymus</name>
    <dbReference type="NCBI Taxonomy" id="59895"/>
    <lineage>
        <taxon>Eukaryota</taxon>
        <taxon>Viridiplantae</taxon>
        <taxon>Streptophyta</taxon>
        <taxon>Embryophyta</taxon>
        <taxon>Tracheophyta</taxon>
        <taxon>Spermatophyta</taxon>
        <taxon>Magnoliopsida</taxon>
        <taxon>eudicotyledons</taxon>
        <taxon>Gunneridae</taxon>
        <taxon>Pentapetalae</taxon>
        <taxon>asterids</taxon>
        <taxon>campanulids</taxon>
        <taxon>Asterales</taxon>
        <taxon>Asteraceae</taxon>
        <taxon>Carduoideae</taxon>
        <taxon>Cardueae</taxon>
        <taxon>Carduinae</taxon>
        <taxon>Cynara</taxon>
    </lineage>
</organism>
<evidence type="ECO:0000256" key="2">
    <source>
        <dbReference type="ARBA" id="ARBA00022898"/>
    </source>
</evidence>
<comment type="caution">
    <text evidence="4">The sequence shown here is derived from an EMBL/GenBank/DDBJ whole genome shotgun (WGS) entry which is preliminary data.</text>
</comment>
<keyword evidence="5" id="KW-1185">Reference proteome</keyword>
<dbReference type="OMA" id="WRASPNI"/>
<protein>
    <submittedName>
        <fullName evidence="4">Pyridoxal phosphate-dependent transferase</fullName>
    </submittedName>
</protein>
<proteinExistence type="predicted"/>
<dbReference type="GO" id="GO:0016020">
    <property type="term" value="C:membrane"/>
    <property type="evidence" value="ECO:0007669"/>
    <property type="project" value="GOC"/>
</dbReference>
<dbReference type="AlphaFoldDB" id="A0A103YLN5"/>
<comment type="cofactor">
    <cofactor evidence="1">
        <name>pyridoxal 5'-phosphate</name>
        <dbReference type="ChEBI" id="CHEBI:597326"/>
    </cofactor>
</comment>
<evidence type="ECO:0000256" key="3">
    <source>
        <dbReference type="ARBA" id="ARBA00023239"/>
    </source>
</evidence>
<name>A0A103YLN5_CYNCS</name>
<dbReference type="SUPFAM" id="SSF53383">
    <property type="entry name" value="PLP-dependent transferases"/>
    <property type="match status" value="1"/>
</dbReference>
<dbReference type="InterPro" id="IPR015422">
    <property type="entry name" value="PyrdxlP-dep_Trfase_small"/>
</dbReference>
<dbReference type="Gene3D" id="3.90.1150.10">
    <property type="entry name" value="Aspartate Aminotransferase, domain 1"/>
    <property type="match status" value="1"/>
</dbReference>
<keyword evidence="4" id="KW-0808">Transferase</keyword>
<evidence type="ECO:0000313" key="5">
    <source>
        <dbReference type="Proteomes" id="UP000243975"/>
    </source>
</evidence>
<dbReference type="InterPro" id="IPR050477">
    <property type="entry name" value="GrpII_AminoAcid_Decarb"/>
</dbReference>
<evidence type="ECO:0000313" key="4">
    <source>
        <dbReference type="EMBL" id="KVI11389.1"/>
    </source>
</evidence>
<reference evidence="4 5" key="1">
    <citation type="journal article" date="2016" name="Sci. Rep.">
        <title>The genome sequence of the outbreeding globe artichoke constructed de novo incorporating a phase-aware low-pass sequencing strategy of F1 progeny.</title>
        <authorList>
            <person name="Scaglione D."/>
            <person name="Reyes-Chin-Wo S."/>
            <person name="Acquadro A."/>
            <person name="Froenicke L."/>
            <person name="Portis E."/>
            <person name="Beitel C."/>
            <person name="Tirone M."/>
            <person name="Mauro R."/>
            <person name="Lo Monaco A."/>
            <person name="Mauromicale G."/>
            <person name="Faccioli P."/>
            <person name="Cattivelli L."/>
            <person name="Rieseberg L."/>
            <person name="Michelmore R."/>
            <person name="Lanteri S."/>
        </authorList>
    </citation>
    <scope>NUCLEOTIDE SEQUENCE [LARGE SCALE GENOMIC DNA]</scope>
    <source>
        <strain evidence="4">2C</strain>
    </source>
</reference>
<sequence length="89" mass="10218">MHLIVAMLCTVKEIPELFIIRRPDMTIVAFDSNVIGIFEVNEILSSKGWHLNPLKRPNSIHICVTLQHVPIVDKFLKDVKEFVETVSYS</sequence>
<dbReference type="Proteomes" id="UP000243975">
    <property type="component" value="Unassembled WGS sequence"/>
</dbReference>
<dbReference type="PANTHER" id="PTHR42735">
    <property type="match status" value="1"/>
</dbReference>
<dbReference type="STRING" id="59895.A0A103YLN5"/>
<keyword evidence="2" id="KW-0663">Pyridoxal phosphate</keyword>